<organism evidence="5 6">
    <name type="scientific">Brevibacillus choshinensis</name>
    <dbReference type="NCBI Taxonomy" id="54911"/>
    <lineage>
        <taxon>Bacteria</taxon>
        <taxon>Bacillati</taxon>
        <taxon>Bacillota</taxon>
        <taxon>Bacilli</taxon>
        <taxon>Bacillales</taxon>
        <taxon>Paenibacillaceae</taxon>
        <taxon>Brevibacillus</taxon>
    </lineage>
</organism>
<dbReference type="InterPro" id="IPR019734">
    <property type="entry name" value="TPR_rpt"/>
</dbReference>
<dbReference type="SUPFAM" id="SSF48452">
    <property type="entry name" value="TPR-like"/>
    <property type="match status" value="1"/>
</dbReference>
<sequence length="400" mass="44546">MTKIEILKTMVHTDQKNASAWFLLGLEYSELGDRGEALLAFTQALAYGDEELKNNIVGELNKLSQVKPLRNGGSVHEAGTFQTRDIHTPVTLRVIEGGKHLRKNKGEVRISTLDKNVSFAEVGGLQDVKEAVRMKIVQPFLATGLCKPIRQKPGSGVLLYGPPGCGKTFFAKATAGECNATLLHVKATDILDSRVGASEQNIRTLFRTARTQKPAILFFDELDALGYAREKNSSAWKRGINDFFFMELEGEASRADKLLIMGATNMPWDVDPGFHRPGCFDQLIFVGPPDAEAREIIFRLKLEGRPSEPIDFAQLAGWTDLYSGADIEYVVELATEQVLHDFLTTGVERPIMMSDLRESIAATRPTTIEWLRTAKNYVKYANDEGLYDGVEHFLAKHKRI</sequence>
<protein>
    <recommendedName>
        <fullName evidence="4">AAA+ ATPase domain-containing protein</fullName>
    </recommendedName>
</protein>
<dbReference type="EMBL" id="LJJB01000013">
    <property type="protein sequence ID" value="KQL44196.1"/>
    <property type="molecule type" value="Genomic_DNA"/>
</dbReference>
<dbReference type="RefSeq" id="WP_055747828.1">
    <property type="nucleotide sequence ID" value="NZ_LJJB01000013.1"/>
</dbReference>
<dbReference type="Gene3D" id="3.40.50.300">
    <property type="entry name" value="P-loop containing nucleotide triphosphate hydrolases"/>
    <property type="match status" value="1"/>
</dbReference>
<comment type="caution">
    <text evidence="5">The sequence shown here is derived from an EMBL/GenBank/DDBJ whole genome shotgun (WGS) entry which is preliminary data.</text>
</comment>
<keyword evidence="3" id="KW-0802">TPR repeat</keyword>
<dbReference type="Pfam" id="PF00004">
    <property type="entry name" value="AAA"/>
    <property type="match status" value="1"/>
</dbReference>
<evidence type="ECO:0000256" key="1">
    <source>
        <dbReference type="ARBA" id="ARBA00022741"/>
    </source>
</evidence>
<evidence type="ECO:0000256" key="2">
    <source>
        <dbReference type="ARBA" id="ARBA00022840"/>
    </source>
</evidence>
<dbReference type="InterPro" id="IPR027417">
    <property type="entry name" value="P-loop_NTPase"/>
</dbReference>
<dbReference type="InterPro" id="IPR011990">
    <property type="entry name" value="TPR-like_helical_dom_sf"/>
</dbReference>
<evidence type="ECO:0000259" key="4">
    <source>
        <dbReference type="SMART" id="SM00382"/>
    </source>
</evidence>
<dbReference type="InterPro" id="IPR003959">
    <property type="entry name" value="ATPase_AAA_core"/>
</dbReference>
<proteinExistence type="predicted"/>
<feature type="domain" description="AAA+ ATPase" evidence="4">
    <location>
        <begin position="153"/>
        <end position="290"/>
    </location>
</feature>
<dbReference type="PANTHER" id="PTHR23077">
    <property type="entry name" value="AAA-FAMILY ATPASE"/>
    <property type="match status" value="1"/>
</dbReference>
<dbReference type="Proteomes" id="UP000051063">
    <property type="component" value="Unassembled WGS sequence"/>
</dbReference>
<keyword evidence="1" id="KW-0547">Nucleotide-binding</keyword>
<dbReference type="InterPro" id="IPR003593">
    <property type="entry name" value="AAA+_ATPase"/>
</dbReference>
<evidence type="ECO:0000256" key="3">
    <source>
        <dbReference type="PROSITE-ProRule" id="PRU00339"/>
    </source>
</evidence>
<dbReference type="SUPFAM" id="SSF52540">
    <property type="entry name" value="P-loop containing nucleoside triphosphate hydrolases"/>
    <property type="match status" value="1"/>
</dbReference>
<dbReference type="Gene3D" id="1.25.40.10">
    <property type="entry name" value="Tetratricopeptide repeat domain"/>
    <property type="match status" value="1"/>
</dbReference>
<dbReference type="Gene3D" id="1.10.8.60">
    <property type="match status" value="1"/>
</dbReference>
<reference evidence="5 6" key="1">
    <citation type="submission" date="2015-09" db="EMBL/GenBank/DDBJ databases">
        <title>Genome sequencing project for genomic taxonomy and phylogenomics of Bacillus-like bacteria.</title>
        <authorList>
            <person name="Liu B."/>
            <person name="Wang J."/>
            <person name="Zhu Y."/>
            <person name="Liu G."/>
            <person name="Chen Q."/>
            <person name="Chen Z."/>
            <person name="Lan J."/>
            <person name="Che J."/>
            <person name="Ge C."/>
            <person name="Shi H."/>
            <person name="Pan Z."/>
            <person name="Liu X."/>
        </authorList>
    </citation>
    <scope>NUCLEOTIDE SEQUENCE [LARGE SCALE GENOMIC DNA]</scope>
    <source>
        <strain evidence="5 6">DSM 8552</strain>
    </source>
</reference>
<name>A0ABR5N145_BRECH</name>
<dbReference type="InterPro" id="IPR050168">
    <property type="entry name" value="AAA_ATPase_domain"/>
</dbReference>
<evidence type="ECO:0000313" key="5">
    <source>
        <dbReference type="EMBL" id="KQL44196.1"/>
    </source>
</evidence>
<keyword evidence="6" id="KW-1185">Reference proteome</keyword>
<accession>A0ABR5N145</accession>
<dbReference type="SMART" id="SM00382">
    <property type="entry name" value="AAA"/>
    <property type="match status" value="1"/>
</dbReference>
<dbReference type="PROSITE" id="PS50005">
    <property type="entry name" value="TPR"/>
    <property type="match status" value="1"/>
</dbReference>
<feature type="repeat" description="TPR" evidence="3">
    <location>
        <begin position="18"/>
        <end position="51"/>
    </location>
</feature>
<keyword evidence="2" id="KW-0067">ATP-binding</keyword>
<evidence type="ECO:0000313" key="6">
    <source>
        <dbReference type="Proteomes" id="UP000051063"/>
    </source>
</evidence>
<gene>
    <name evidence="5" type="ORF">AN963_22485</name>
</gene>
<dbReference type="PANTHER" id="PTHR23077:SF171">
    <property type="entry name" value="NUCLEAR VALOSIN-CONTAINING PROTEIN-LIKE"/>
    <property type="match status" value="1"/>
</dbReference>